<evidence type="ECO:0000259" key="12">
    <source>
        <dbReference type="PROSITE" id="PS51194"/>
    </source>
</evidence>
<dbReference type="InParanoid" id="A0A2J6SUU1"/>
<dbReference type="PROSITE" id="PS51194">
    <property type="entry name" value="HELICASE_CTER"/>
    <property type="match status" value="1"/>
</dbReference>
<dbReference type="GO" id="GO:0008094">
    <property type="term" value="F:ATP-dependent activity, acting on DNA"/>
    <property type="evidence" value="ECO:0007669"/>
    <property type="project" value="TreeGrafter"/>
</dbReference>
<dbReference type="AlphaFoldDB" id="A0A2J6SUU1"/>
<dbReference type="PANTHER" id="PTHR45626:SF17">
    <property type="entry name" value="HELICASE-LIKE TRANSCRIPTION FACTOR"/>
    <property type="match status" value="1"/>
</dbReference>
<keyword evidence="2" id="KW-0547">Nucleotide-binding</keyword>
<evidence type="ECO:0000256" key="5">
    <source>
        <dbReference type="ARBA" id="ARBA00022806"/>
    </source>
</evidence>
<dbReference type="Proteomes" id="UP000235371">
    <property type="component" value="Unassembled WGS sequence"/>
</dbReference>
<keyword evidence="5" id="KW-0347">Helicase</keyword>
<dbReference type="Gene3D" id="3.40.50.10810">
    <property type="entry name" value="Tandem AAA-ATPase domain"/>
    <property type="match status" value="1"/>
</dbReference>
<evidence type="ECO:0000256" key="8">
    <source>
        <dbReference type="PROSITE-ProRule" id="PRU00175"/>
    </source>
</evidence>
<keyword evidence="1" id="KW-0479">Metal-binding</keyword>
<dbReference type="CDD" id="cd18793">
    <property type="entry name" value="SF2_C_SNF"/>
    <property type="match status" value="1"/>
</dbReference>
<dbReference type="InterPro" id="IPR000330">
    <property type="entry name" value="SNF2_N"/>
</dbReference>
<dbReference type="SMART" id="SM00487">
    <property type="entry name" value="DEXDc"/>
    <property type="match status" value="1"/>
</dbReference>
<dbReference type="CDD" id="cd18008">
    <property type="entry name" value="DEXDc_SHPRH-like"/>
    <property type="match status" value="1"/>
</dbReference>
<evidence type="ECO:0000256" key="1">
    <source>
        <dbReference type="ARBA" id="ARBA00022723"/>
    </source>
</evidence>
<keyword evidence="4" id="KW-0378">Hydrolase</keyword>
<evidence type="ECO:0000256" key="4">
    <source>
        <dbReference type="ARBA" id="ARBA00022801"/>
    </source>
</evidence>
<evidence type="ECO:0000256" key="7">
    <source>
        <dbReference type="ARBA" id="ARBA00022840"/>
    </source>
</evidence>
<dbReference type="InterPro" id="IPR001650">
    <property type="entry name" value="Helicase_C-like"/>
</dbReference>
<dbReference type="PANTHER" id="PTHR45626">
    <property type="entry name" value="TRANSCRIPTION TERMINATION FACTOR 2-RELATED"/>
    <property type="match status" value="1"/>
</dbReference>
<evidence type="ECO:0000256" key="2">
    <source>
        <dbReference type="ARBA" id="ARBA00022741"/>
    </source>
</evidence>
<dbReference type="InterPro" id="IPR014001">
    <property type="entry name" value="Helicase_ATP-bd"/>
</dbReference>
<dbReference type="EMBL" id="KZ613859">
    <property type="protein sequence ID" value="PMD54536.1"/>
    <property type="molecule type" value="Genomic_DNA"/>
</dbReference>
<dbReference type="InterPro" id="IPR017907">
    <property type="entry name" value="Znf_RING_CS"/>
</dbReference>
<dbReference type="GO" id="GO:0016787">
    <property type="term" value="F:hydrolase activity"/>
    <property type="evidence" value="ECO:0007669"/>
    <property type="project" value="UniProtKB-KW"/>
</dbReference>
<evidence type="ECO:0000259" key="11">
    <source>
        <dbReference type="PROSITE" id="PS51192"/>
    </source>
</evidence>
<evidence type="ECO:0000256" key="3">
    <source>
        <dbReference type="ARBA" id="ARBA00022771"/>
    </source>
</evidence>
<protein>
    <recommendedName>
        <fullName evidence="15">P-loop containing nucleoside triphosphate hydrolase protein</fullName>
    </recommendedName>
</protein>
<evidence type="ECO:0000256" key="9">
    <source>
        <dbReference type="SAM" id="MobiDB-lite"/>
    </source>
</evidence>
<gene>
    <name evidence="13" type="ORF">K444DRAFT_617884</name>
</gene>
<evidence type="ECO:0008006" key="15">
    <source>
        <dbReference type="Google" id="ProtNLM"/>
    </source>
</evidence>
<dbReference type="Gene3D" id="3.40.50.300">
    <property type="entry name" value="P-loop containing nucleotide triphosphate hydrolases"/>
    <property type="match status" value="1"/>
</dbReference>
<dbReference type="GO" id="GO:0004386">
    <property type="term" value="F:helicase activity"/>
    <property type="evidence" value="ECO:0007669"/>
    <property type="project" value="UniProtKB-KW"/>
</dbReference>
<feature type="region of interest" description="Disordered" evidence="9">
    <location>
        <begin position="1"/>
        <end position="65"/>
    </location>
</feature>
<keyword evidence="6" id="KW-0862">Zinc</keyword>
<dbReference type="RefSeq" id="XP_024731440.1">
    <property type="nucleotide sequence ID" value="XM_024881212.1"/>
</dbReference>
<dbReference type="OrthoDB" id="448448at2759"/>
<dbReference type="GO" id="GO:0008270">
    <property type="term" value="F:zinc ion binding"/>
    <property type="evidence" value="ECO:0007669"/>
    <property type="project" value="UniProtKB-KW"/>
</dbReference>
<dbReference type="InterPro" id="IPR050628">
    <property type="entry name" value="SNF2_RAD54_helicase_TF"/>
</dbReference>
<keyword evidence="14" id="KW-1185">Reference proteome</keyword>
<dbReference type="InterPro" id="IPR049730">
    <property type="entry name" value="SNF2/RAD54-like_C"/>
</dbReference>
<feature type="region of interest" description="Disordered" evidence="9">
    <location>
        <begin position="84"/>
        <end position="128"/>
    </location>
</feature>
<dbReference type="GeneID" id="36589289"/>
<dbReference type="InterPro" id="IPR038718">
    <property type="entry name" value="SNF2-like_sf"/>
</dbReference>
<evidence type="ECO:0000313" key="13">
    <source>
        <dbReference type="EMBL" id="PMD54536.1"/>
    </source>
</evidence>
<sequence length="973" mass="110621">MSNEPGTKIAEPRRASYDAPTAPEPCPAIKNADIEMTDEWSHHDSCRKQKNRTPSDSSQGDAYNATPVLVKFEKVDIKTEVESQIKAEFEPEAGSPKISDITEPAQKQNENEGGAKTAKQPRRTPAKTAFEYHKRKQEDSIGGIRKVRKTVRNVDPEKLLHSISHQDPVTAYNAGPSNGAAPAMAVSTKKAFFQEILSSCKDKDAFQKFKTDLNILDEESRSFGFKRMQMKNGMWQLKGMKSPVYHYQMSGAAWMVKCECSSEGPLGGILADAMGLGKTVTSITTMMANPPPPDLKKKFQRTTLIIVPRSVLHQWKAELETHGKFKKVLIYNNSDTDNNMPRRIVYNEVVLTTYNVIRMNFPNLDNETMERLCNRAAEEERSLTEVIQDWVTEKKKDAGCLHNIHWYRIILDEAHFIKNPSAKTTLAVLALKSHYRWALSGTPAQNGPEDYYPLFCFIRDPEISKLTFSDYRAEFCGPEQTEKLGLAISKVTICRTLEDSLFGKKLVNLPPPHTEPVTAKTSDAERLLYTEISARLVELGKGKLDDDNPQKELSNRLAQITCLRQLTAHPDLIEKDILLMFDLKHLQDLQDKLSKVERTGKSRVLLDMMQDRVKNWVARKKASKGRRRPVQRRKYCIQCKHSETEDLWIISICRHLICTDCLDNLEETVEDDEVAKSCPRCQSTFYTHNVKECQAHSMKKSKRSTSGNKGRDALKFRPSPAGATDWLKRLDTKKSRLQLLPTTKLTEIIDRILSWKEEYPRDKCTIFTQWNHFAVILGVLLQKEKIKFVYITGSMTSQQRTRAVQEFHGNKQVHVMIMGLKAGGLGLNLTCANRGILVDRWWNEAVENQAHGRIYRIGQKKPTTFVTIVVEDTVDDDVVDVQREKQEGINSVMEILSKEQEARLDRHGVTNTEEDGVSNSSESGDDESMENLQDEYDDENEDDDEVMDETDEDEITEEDESDGDIESDEDDGS</sequence>
<feature type="domain" description="Helicase ATP-binding" evidence="11">
    <location>
        <begin position="259"/>
        <end position="461"/>
    </location>
</feature>
<feature type="domain" description="RING-type" evidence="10">
    <location>
        <begin position="636"/>
        <end position="682"/>
    </location>
</feature>
<feature type="region of interest" description="Disordered" evidence="9">
    <location>
        <begin position="900"/>
        <end position="973"/>
    </location>
</feature>
<evidence type="ECO:0000259" key="10">
    <source>
        <dbReference type="PROSITE" id="PS50089"/>
    </source>
</evidence>
<dbReference type="GO" id="GO:0005634">
    <property type="term" value="C:nucleus"/>
    <property type="evidence" value="ECO:0007669"/>
    <property type="project" value="TreeGrafter"/>
</dbReference>
<dbReference type="GO" id="GO:0005524">
    <property type="term" value="F:ATP binding"/>
    <property type="evidence" value="ECO:0007669"/>
    <property type="project" value="UniProtKB-KW"/>
</dbReference>
<reference evidence="13 14" key="1">
    <citation type="submission" date="2016-04" db="EMBL/GenBank/DDBJ databases">
        <title>A degradative enzymes factory behind the ericoid mycorrhizal symbiosis.</title>
        <authorList>
            <consortium name="DOE Joint Genome Institute"/>
            <person name="Martino E."/>
            <person name="Morin E."/>
            <person name="Grelet G."/>
            <person name="Kuo A."/>
            <person name="Kohler A."/>
            <person name="Daghino S."/>
            <person name="Barry K."/>
            <person name="Choi C."/>
            <person name="Cichocki N."/>
            <person name="Clum A."/>
            <person name="Copeland A."/>
            <person name="Hainaut M."/>
            <person name="Haridas S."/>
            <person name="Labutti K."/>
            <person name="Lindquist E."/>
            <person name="Lipzen A."/>
            <person name="Khouja H.-R."/>
            <person name="Murat C."/>
            <person name="Ohm R."/>
            <person name="Olson A."/>
            <person name="Spatafora J."/>
            <person name="Veneault-Fourrey C."/>
            <person name="Henrissat B."/>
            <person name="Grigoriev I."/>
            <person name="Martin F."/>
            <person name="Perotto S."/>
        </authorList>
    </citation>
    <scope>NUCLEOTIDE SEQUENCE [LARGE SCALE GENOMIC DNA]</scope>
    <source>
        <strain evidence="13 14">E</strain>
    </source>
</reference>
<dbReference type="Pfam" id="PF00176">
    <property type="entry name" value="SNF2-rel_dom"/>
    <property type="match status" value="1"/>
</dbReference>
<dbReference type="PROSITE" id="PS51192">
    <property type="entry name" value="HELICASE_ATP_BIND_1"/>
    <property type="match status" value="1"/>
</dbReference>
<feature type="domain" description="Helicase C-terminal" evidence="12">
    <location>
        <begin position="747"/>
        <end position="904"/>
    </location>
</feature>
<keyword evidence="3 8" id="KW-0863">Zinc-finger</keyword>
<name>A0A2J6SUU1_9HELO</name>
<dbReference type="SMART" id="SM00490">
    <property type="entry name" value="HELICc"/>
    <property type="match status" value="1"/>
</dbReference>
<keyword evidence="7" id="KW-0067">ATP-binding</keyword>
<feature type="compositionally biased region" description="Acidic residues" evidence="9">
    <location>
        <begin position="923"/>
        <end position="973"/>
    </location>
</feature>
<dbReference type="SUPFAM" id="SSF52540">
    <property type="entry name" value="P-loop containing nucleoside triphosphate hydrolases"/>
    <property type="match status" value="2"/>
</dbReference>
<dbReference type="Pfam" id="PF00271">
    <property type="entry name" value="Helicase_C"/>
    <property type="match status" value="1"/>
</dbReference>
<dbReference type="GO" id="GO:0006281">
    <property type="term" value="P:DNA repair"/>
    <property type="evidence" value="ECO:0007669"/>
    <property type="project" value="TreeGrafter"/>
</dbReference>
<dbReference type="InterPro" id="IPR027417">
    <property type="entry name" value="P-loop_NTPase"/>
</dbReference>
<dbReference type="PROSITE" id="PS00518">
    <property type="entry name" value="ZF_RING_1"/>
    <property type="match status" value="1"/>
</dbReference>
<organism evidence="13 14">
    <name type="scientific">Hyaloscypha bicolor E</name>
    <dbReference type="NCBI Taxonomy" id="1095630"/>
    <lineage>
        <taxon>Eukaryota</taxon>
        <taxon>Fungi</taxon>
        <taxon>Dikarya</taxon>
        <taxon>Ascomycota</taxon>
        <taxon>Pezizomycotina</taxon>
        <taxon>Leotiomycetes</taxon>
        <taxon>Helotiales</taxon>
        <taxon>Hyaloscyphaceae</taxon>
        <taxon>Hyaloscypha</taxon>
        <taxon>Hyaloscypha bicolor</taxon>
    </lineage>
</organism>
<evidence type="ECO:0000313" key="14">
    <source>
        <dbReference type="Proteomes" id="UP000235371"/>
    </source>
</evidence>
<dbReference type="STRING" id="1095630.A0A2J6SUU1"/>
<accession>A0A2J6SUU1</accession>
<feature type="compositionally biased region" description="Polar residues" evidence="9">
    <location>
        <begin position="52"/>
        <end position="61"/>
    </location>
</feature>
<dbReference type="InterPro" id="IPR001841">
    <property type="entry name" value="Znf_RING"/>
</dbReference>
<proteinExistence type="predicted"/>
<dbReference type="PROSITE" id="PS50089">
    <property type="entry name" value="ZF_RING_2"/>
    <property type="match status" value="1"/>
</dbReference>
<evidence type="ECO:0000256" key="6">
    <source>
        <dbReference type="ARBA" id="ARBA00022833"/>
    </source>
</evidence>